<name>A0A975BSR5_9BACT</name>
<dbReference type="Proteomes" id="UP000663722">
    <property type="component" value="Chromosome"/>
</dbReference>
<dbReference type="AlphaFoldDB" id="A0A975BSR5"/>
<accession>A0A975BSR5</accession>
<evidence type="ECO:0000313" key="2">
    <source>
        <dbReference type="Proteomes" id="UP000663722"/>
    </source>
</evidence>
<evidence type="ECO:0000313" key="1">
    <source>
        <dbReference type="EMBL" id="QTA90519.1"/>
    </source>
</evidence>
<proteinExistence type="predicted"/>
<organism evidence="1 2">
    <name type="scientific">Desulfonema magnum</name>
    <dbReference type="NCBI Taxonomy" id="45655"/>
    <lineage>
        <taxon>Bacteria</taxon>
        <taxon>Pseudomonadati</taxon>
        <taxon>Thermodesulfobacteriota</taxon>
        <taxon>Desulfobacteria</taxon>
        <taxon>Desulfobacterales</taxon>
        <taxon>Desulfococcaceae</taxon>
        <taxon>Desulfonema</taxon>
    </lineage>
</organism>
<dbReference type="KEGG" id="dmm:dnm_065800"/>
<gene>
    <name evidence="1" type="ORF">dnm_065800</name>
</gene>
<reference evidence="1" key="1">
    <citation type="journal article" date="2021" name="Microb. Physiol.">
        <title>Proteogenomic Insights into the Physiology of Marine, Sulfate-Reducing, Filamentous Desulfonema limicola and Desulfonema magnum.</title>
        <authorList>
            <person name="Schnaars V."/>
            <person name="Wohlbrand L."/>
            <person name="Scheve S."/>
            <person name="Hinrichs C."/>
            <person name="Reinhardt R."/>
            <person name="Rabus R."/>
        </authorList>
    </citation>
    <scope>NUCLEOTIDE SEQUENCE</scope>
    <source>
        <strain evidence="1">4be13</strain>
    </source>
</reference>
<protein>
    <submittedName>
        <fullName evidence="1">Uncharacterized protein</fullName>
    </submittedName>
</protein>
<dbReference type="EMBL" id="CP061800">
    <property type="protein sequence ID" value="QTA90519.1"/>
    <property type="molecule type" value="Genomic_DNA"/>
</dbReference>
<keyword evidence="2" id="KW-1185">Reference proteome</keyword>
<sequence>MNCDRMQKTASLYFCTPEKNIQAFSVFQFLVHSWKLP</sequence>